<dbReference type="EMBL" id="VSSQ01017876">
    <property type="protein sequence ID" value="MPM60586.1"/>
    <property type="molecule type" value="Genomic_DNA"/>
</dbReference>
<gene>
    <name evidence="1" type="ORF">SDC9_107438</name>
</gene>
<protein>
    <submittedName>
        <fullName evidence="1">Uncharacterized protein</fullName>
    </submittedName>
</protein>
<proteinExistence type="predicted"/>
<dbReference type="AlphaFoldDB" id="A0A645B6A1"/>
<evidence type="ECO:0000313" key="1">
    <source>
        <dbReference type="EMBL" id="MPM60586.1"/>
    </source>
</evidence>
<accession>A0A645B6A1</accession>
<name>A0A645B6A1_9ZZZZ</name>
<reference evidence="1" key="1">
    <citation type="submission" date="2019-08" db="EMBL/GenBank/DDBJ databases">
        <authorList>
            <person name="Kucharzyk K."/>
            <person name="Murdoch R.W."/>
            <person name="Higgins S."/>
            <person name="Loffler F."/>
        </authorList>
    </citation>
    <scope>NUCLEOTIDE SEQUENCE</scope>
</reference>
<comment type="caution">
    <text evidence="1">The sequence shown here is derived from an EMBL/GenBank/DDBJ whole genome shotgun (WGS) entry which is preliminary data.</text>
</comment>
<sequence length="177" mass="19304">MPRLRRNDARGNAHRRRPCGHRFDDHGVAADLGAIAHLKAAQNLGTGAHHHVLAQRRVALGALVKRRAAQRHALVDRAAVADLGRLADDHTHCMIEEHAVADLRAGVDFDAGEPARHMRDEAPQPLEAMRPTPVRRSMQPDGMQARIACDHFPGTAGSRVALKNALDIGSQAVKHEK</sequence>
<organism evidence="1">
    <name type="scientific">bioreactor metagenome</name>
    <dbReference type="NCBI Taxonomy" id="1076179"/>
    <lineage>
        <taxon>unclassified sequences</taxon>
        <taxon>metagenomes</taxon>
        <taxon>ecological metagenomes</taxon>
    </lineage>
</organism>